<protein>
    <submittedName>
        <fullName evidence="1">Uncharacterized protein</fullName>
    </submittedName>
</protein>
<sequence>METFQQPQATSVEINRCEPVHPEAVAQSDPWAVAFAQLDFLAELSLGLLR</sequence>
<dbReference type="EMBL" id="JACHMN010000001">
    <property type="protein sequence ID" value="MBB5866685.1"/>
    <property type="molecule type" value="Genomic_DNA"/>
</dbReference>
<evidence type="ECO:0000313" key="1">
    <source>
        <dbReference type="EMBL" id="MBB5866685.1"/>
    </source>
</evidence>
<comment type="caution">
    <text evidence="1">The sequence shown here is derived from an EMBL/GenBank/DDBJ whole genome shotgun (WGS) entry which is preliminary data.</text>
</comment>
<dbReference type="Proteomes" id="UP000587527">
    <property type="component" value="Unassembled WGS sequence"/>
</dbReference>
<dbReference type="RefSeq" id="WP_184830661.1">
    <property type="nucleotide sequence ID" value="NZ_JACHMN010000001.1"/>
</dbReference>
<gene>
    <name evidence="1" type="ORF">F4553_000064</name>
</gene>
<accession>A0A841BGC7</accession>
<proteinExistence type="predicted"/>
<name>A0A841BGC7_9ACTN</name>
<organism evidence="1 2">
    <name type="scientific">Allocatelliglobosispora scoriae</name>
    <dbReference type="NCBI Taxonomy" id="643052"/>
    <lineage>
        <taxon>Bacteria</taxon>
        <taxon>Bacillati</taxon>
        <taxon>Actinomycetota</taxon>
        <taxon>Actinomycetes</taxon>
        <taxon>Micromonosporales</taxon>
        <taxon>Micromonosporaceae</taxon>
        <taxon>Allocatelliglobosispora</taxon>
    </lineage>
</organism>
<evidence type="ECO:0000313" key="2">
    <source>
        <dbReference type="Proteomes" id="UP000587527"/>
    </source>
</evidence>
<dbReference type="AlphaFoldDB" id="A0A841BGC7"/>
<keyword evidence="2" id="KW-1185">Reference proteome</keyword>
<reference evidence="1 2" key="1">
    <citation type="submission" date="2020-08" db="EMBL/GenBank/DDBJ databases">
        <title>Sequencing the genomes of 1000 actinobacteria strains.</title>
        <authorList>
            <person name="Klenk H.-P."/>
        </authorList>
    </citation>
    <scope>NUCLEOTIDE SEQUENCE [LARGE SCALE GENOMIC DNA]</scope>
    <source>
        <strain evidence="1 2">DSM 45362</strain>
    </source>
</reference>